<dbReference type="Gene3D" id="1.20.120.530">
    <property type="entry name" value="GntR ligand-binding domain-like"/>
    <property type="match status" value="1"/>
</dbReference>
<dbReference type="RefSeq" id="WP_044571871.1">
    <property type="nucleotide sequence ID" value="NZ_BAABDR010000003.1"/>
</dbReference>
<dbReference type="Pfam" id="PF07729">
    <property type="entry name" value="FCD"/>
    <property type="match status" value="1"/>
</dbReference>
<dbReference type="Pfam" id="PF00392">
    <property type="entry name" value="GntR"/>
    <property type="match status" value="1"/>
</dbReference>
<keyword evidence="3" id="KW-0804">Transcription</keyword>
<evidence type="ECO:0000313" key="6">
    <source>
        <dbReference type="EMBL" id="MBP2066807.1"/>
    </source>
</evidence>
<dbReference type="SMART" id="SM00895">
    <property type="entry name" value="FCD"/>
    <property type="match status" value="1"/>
</dbReference>
<dbReference type="InterPro" id="IPR008920">
    <property type="entry name" value="TF_FadR/GntR_C"/>
</dbReference>
<keyword evidence="7" id="KW-1185">Reference proteome</keyword>
<evidence type="ECO:0000259" key="4">
    <source>
        <dbReference type="PROSITE" id="PS50949"/>
    </source>
</evidence>
<evidence type="ECO:0000313" key="7">
    <source>
        <dbReference type="Proteomes" id="UP000756710"/>
    </source>
</evidence>
<dbReference type="AlphaFoldDB" id="A0A060ZPV2"/>
<keyword evidence="2 6" id="KW-0238">DNA-binding</keyword>
<dbReference type="InterPro" id="IPR000524">
    <property type="entry name" value="Tscrpt_reg_HTH_GntR"/>
</dbReference>
<reference evidence="5" key="1">
    <citation type="submission" date="2014-05" db="EMBL/GenBank/DDBJ databases">
        <authorList>
            <person name="Horn Fabian"/>
        </authorList>
    </citation>
    <scope>NUCLEOTIDE SEQUENCE</scope>
</reference>
<accession>A0A060ZPV2</accession>
<dbReference type="SMART" id="SM00345">
    <property type="entry name" value="HTH_GNTR"/>
    <property type="match status" value="1"/>
</dbReference>
<dbReference type="SUPFAM" id="SSF46785">
    <property type="entry name" value="Winged helix' DNA-binding domain"/>
    <property type="match status" value="1"/>
</dbReference>
<gene>
    <name evidence="6" type="ORF">J2Z30_007868</name>
    <name evidence="5" type="ORF">SIRAN4591</name>
</gene>
<dbReference type="InterPro" id="IPR011711">
    <property type="entry name" value="GntR_C"/>
</dbReference>
<evidence type="ECO:0000256" key="2">
    <source>
        <dbReference type="ARBA" id="ARBA00023125"/>
    </source>
</evidence>
<dbReference type="PANTHER" id="PTHR43537">
    <property type="entry name" value="TRANSCRIPTIONAL REGULATOR, GNTR FAMILY"/>
    <property type="match status" value="1"/>
</dbReference>
<dbReference type="PROSITE" id="PS50949">
    <property type="entry name" value="HTH_GNTR"/>
    <property type="match status" value="1"/>
</dbReference>
<protein>
    <submittedName>
        <fullName evidence="6">DNA-binding GntR family transcriptional regulator</fullName>
    </submittedName>
    <submittedName>
        <fullName evidence="5">Transcriptional regulator, GntR family protein</fullName>
    </submittedName>
</protein>
<dbReference type="InterPro" id="IPR036390">
    <property type="entry name" value="WH_DNA-bd_sf"/>
</dbReference>
<proteinExistence type="predicted"/>
<dbReference type="EMBL" id="JAGGLR010000027">
    <property type="protein sequence ID" value="MBP2066807.1"/>
    <property type="molecule type" value="Genomic_DNA"/>
</dbReference>
<evidence type="ECO:0000256" key="3">
    <source>
        <dbReference type="ARBA" id="ARBA00023163"/>
    </source>
</evidence>
<dbReference type="SUPFAM" id="SSF48008">
    <property type="entry name" value="GntR ligand-binding domain-like"/>
    <property type="match status" value="1"/>
</dbReference>
<organism evidence="5">
    <name type="scientific">Streptomyces iranensis</name>
    <dbReference type="NCBI Taxonomy" id="576784"/>
    <lineage>
        <taxon>Bacteria</taxon>
        <taxon>Bacillati</taxon>
        <taxon>Actinomycetota</taxon>
        <taxon>Actinomycetes</taxon>
        <taxon>Kitasatosporales</taxon>
        <taxon>Streptomycetaceae</taxon>
        <taxon>Streptomyces</taxon>
        <taxon>Streptomyces violaceusniger group</taxon>
    </lineage>
</organism>
<dbReference type="GO" id="GO:0003677">
    <property type="term" value="F:DNA binding"/>
    <property type="evidence" value="ECO:0007669"/>
    <property type="project" value="UniProtKB-KW"/>
</dbReference>
<dbReference type="EMBL" id="LK022848">
    <property type="protein sequence ID" value="CDR07886.1"/>
    <property type="molecule type" value="Genomic_DNA"/>
</dbReference>
<name>A0A060ZPV2_9ACTN</name>
<dbReference type="Proteomes" id="UP000756710">
    <property type="component" value="Unassembled WGS sequence"/>
</dbReference>
<feature type="domain" description="HTH gntR-type" evidence="4">
    <location>
        <begin position="7"/>
        <end position="74"/>
    </location>
</feature>
<dbReference type="InterPro" id="IPR036388">
    <property type="entry name" value="WH-like_DNA-bd_sf"/>
</dbReference>
<dbReference type="HOGENOM" id="CLU_017584_5_2_11"/>
<evidence type="ECO:0000313" key="5">
    <source>
        <dbReference type="EMBL" id="CDR07886.1"/>
    </source>
</evidence>
<dbReference type="CDD" id="cd07377">
    <property type="entry name" value="WHTH_GntR"/>
    <property type="match status" value="1"/>
</dbReference>
<dbReference type="GO" id="GO:0003700">
    <property type="term" value="F:DNA-binding transcription factor activity"/>
    <property type="evidence" value="ECO:0007669"/>
    <property type="project" value="InterPro"/>
</dbReference>
<dbReference type="PANTHER" id="PTHR43537:SF24">
    <property type="entry name" value="GLUCONATE OPERON TRANSCRIPTIONAL REPRESSOR"/>
    <property type="match status" value="1"/>
</dbReference>
<keyword evidence="1" id="KW-0805">Transcription regulation</keyword>
<sequence>MRKVEHKLLFESVADTLRQAILNGDFQPGERLNEVSISRTLNLSRGPIREALRQLAQEGMITLIPQRGARVVEVDQREALAALAIRELLETMAAEDLCEVITPKQIGHLRDLTERMRRAEQDREFVDMVSLDFQFHRDLMDIASTDTARRTWTILSGKLMLFQSIGDRTFAASLSVSDSHWPIIDALERHDAKRFRTTMLGHIEENRSSVLGFPEPSADDGH</sequence>
<evidence type="ECO:0000256" key="1">
    <source>
        <dbReference type="ARBA" id="ARBA00023015"/>
    </source>
</evidence>
<reference evidence="6 7" key="2">
    <citation type="submission" date="2021-03" db="EMBL/GenBank/DDBJ databases">
        <title>Genomic Encyclopedia of Type Strains, Phase IV (KMG-IV): sequencing the most valuable type-strain genomes for metagenomic binning, comparative biology and taxonomic classification.</title>
        <authorList>
            <person name="Goeker M."/>
        </authorList>
    </citation>
    <scope>NUCLEOTIDE SEQUENCE [LARGE SCALE GENOMIC DNA]</scope>
    <source>
        <strain evidence="6 7">DSM 41954</strain>
    </source>
</reference>
<dbReference type="Gene3D" id="1.10.10.10">
    <property type="entry name" value="Winged helix-like DNA-binding domain superfamily/Winged helix DNA-binding domain"/>
    <property type="match status" value="1"/>
</dbReference>